<name>A0A1H1SQS9_9ACTN</name>
<evidence type="ECO:0000313" key="3">
    <source>
        <dbReference type="Proteomes" id="UP000199092"/>
    </source>
</evidence>
<sequence>MRERPRDVADEVVLDAVRRHWAGTAEAVEHLPVGFGAHHWAVWTAGVRTHFATLDAVGARHSATSLEAAYRTAVTLAAELELVVAPLTSRSGACTVPLSPVPLGRYALSLTPWSSARTPEVLDGPATAALLGRLHAVDPPPTTPRWRPRVPPDLAVRLTAACAAPWTSGPHGEEARAAIGARLEAVGRWTARYHALGATAAGRRWVVTHGEPHEANQLVDDRGRLRLVDWESVALAPAERDLRTLLERGHPVAVEPAMVELFDLEWRLDEIAQYAAWFAAPHPGSASDAVALEDLHHELGRPDAV</sequence>
<dbReference type="SUPFAM" id="SSF56112">
    <property type="entry name" value="Protein kinase-like (PK-like)"/>
    <property type="match status" value="1"/>
</dbReference>
<dbReference type="Proteomes" id="UP000199092">
    <property type="component" value="Chromosome I"/>
</dbReference>
<evidence type="ECO:0000259" key="1">
    <source>
        <dbReference type="Pfam" id="PF01636"/>
    </source>
</evidence>
<dbReference type="AlphaFoldDB" id="A0A1H1SQS9"/>
<dbReference type="Gene3D" id="1.10.510.10">
    <property type="entry name" value="Transferase(Phosphotransferase) domain 1"/>
    <property type="match status" value="1"/>
</dbReference>
<protein>
    <submittedName>
        <fullName evidence="2">Spectinomycin phosphotransferase</fullName>
    </submittedName>
</protein>
<reference evidence="2 3" key="1">
    <citation type="submission" date="2016-10" db="EMBL/GenBank/DDBJ databases">
        <authorList>
            <person name="de Groot N.N."/>
        </authorList>
    </citation>
    <scope>NUCLEOTIDE SEQUENCE [LARGE SCALE GENOMIC DNA]</scope>
    <source>
        <strain evidence="2 3">DSM 21741</strain>
    </source>
</reference>
<organism evidence="2 3">
    <name type="scientific">Friedmanniella luteola</name>
    <dbReference type="NCBI Taxonomy" id="546871"/>
    <lineage>
        <taxon>Bacteria</taxon>
        <taxon>Bacillati</taxon>
        <taxon>Actinomycetota</taxon>
        <taxon>Actinomycetes</taxon>
        <taxon>Propionibacteriales</taxon>
        <taxon>Nocardioidaceae</taxon>
        <taxon>Friedmanniella</taxon>
    </lineage>
</organism>
<feature type="domain" description="Aminoglycoside phosphotransferase" evidence="1">
    <location>
        <begin position="34"/>
        <end position="258"/>
    </location>
</feature>
<dbReference type="InterPro" id="IPR011009">
    <property type="entry name" value="Kinase-like_dom_sf"/>
</dbReference>
<dbReference type="Pfam" id="PF01636">
    <property type="entry name" value="APH"/>
    <property type="match status" value="1"/>
</dbReference>
<dbReference type="InterPro" id="IPR002575">
    <property type="entry name" value="Aminoglycoside_PTrfase"/>
</dbReference>
<accession>A0A1H1SQS9</accession>
<evidence type="ECO:0000313" key="2">
    <source>
        <dbReference type="EMBL" id="SDS50188.1"/>
    </source>
</evidence>
<dbReference type="EMBL" id="LT629749">
    <property type="protein sequence ID" value="SDS50188.1"/>
    <property type="molecule type" value="Genomic_DNA"/>
</dbReference>
<keyword evidence="3" id="KW-1185">Reference proteome</keyword>
<dbReference type="GO" id="GO:0016740">
    <property type="term" value="F:transferase activity"/>
    <property type="evidence" value="ECO:0007669"/>
    <property type="project" value="UniProtKB-KW"/>
</dbReference>
<keyword evidence="2" id="KW-0808">Transferase</keyword>
<proteinExistence type="predicted"/>
<dbReference type="STRING" id="546871.SAMN04488543_1849"/>
<gene>
    <name evidence="2" type="ORF">SAMN04488543_1849</name>
</gene>
<dbReference type="RefSeq" id="WP_197677245.1">
    <property type="nucleotide sequence ID" value="NZ_LT629749.1"/>
</dbReference>